<reference evidence="5" key="1">
    <citation type="submission" date="2015-07" db="EMBL/GenBank/DDBJ databases">
        <title>Annotation of Plasmodium falciparum IGH-CR14.</title>
        <authorList>
            <consortium name="The Broad Institute Genome Sequencing Platform"/>
            <person name="Volkman S.K."/>
            <person name="Neafsey D.E."/>
            <person name="Dash A.P."/>
            <person name="Chitnis C.E."/>
            <person name="Hartl D.L."/>
            <person name="Young S.K."/>
            <person name="Zeng Q."/>
            <person name="Koehrsen M."/>
            <person name="Alvarado L."/>
            <person name="Berlin A."/>
            <person name="Borenstein D."/>
            <person name="Chapman S.B."/>
            <person name="Chen Z."/>
            <person name="Engels R."/>
            <person name="Freedman E."/>
            <person name="Gellesch M."/>
            <person name="Goldberg J."/>
            <person name="Griggs A."/>
            <person name="Gujja S."/>
            <person name="Heilman E.R."/>
            <person name="Heiman D.I."/>
            <person name="Howarth C."/>
            <person name="Jen D."/>
            <person name="Larson L."/>
            <person name="Mehta T."/>
            <person name="Neiman D."/>
            <person name="Park D."/>
            <person name="Pearson M."/>
            <person name="Roberts A."/>
            <person name="Saif S."/>
            <person name="Shea T."/>
            <person name="Shenoy N."/>
            <person name="Sisk P."/>
            <person name="Stolte C."/>
            <person name="Sykes S."/>
            <person name="Walk T."/>
            <person name="White J."/>
            <person name="Yandava C."/>
            <person name="Haas B."/>
            <person name="Henn M.R."/>
            <person name="Nusbaum C."/>
            <person name="Birren B."/>
        </authorList>
    </citation>
    <scope>NUCLEOTIDE SEQUENCE [LARGE SCALE GENOMIC DNA]</scope>
    <source>
        <strain evidence="5">IGH-CR14</strain>
    </source>
</reference>
<feature type="transmembrane region" description="Helical" evidence="3">
    <location>
        <begin position="48"/>
        <end position="67"/>
    </location>
</feature>
<dbReference type="EMBL" id="GG665454">
    <property type="protein sequence ID" value="KNG78099.1"/>
    <property type="molecule type" value="Genomic_DNA"/>
</dbReference>
<organism evidence="4 5">
    <name type="scientific">Plasmodium falciparum IGH-CR14</name>
    <dbReference type="NCBI Taxonomy" id="580059"/>
    <lineage>
        <taxon>Eukaryota</taxon>
        <taxon>Sar</taxon>
        <taxon>Alveolata</taxon>
        <taxon>Apicomplexa</taxon>
        <taxon>Aconoidasida</taxon>
        <taxon>Haemosporida</taxon>
        <taxon>Plasmodiidae</taxon>
        <taxon>Plasmodium</taxon>
        <taxon>Plasmodium (Laverania)</taxon>
    </lineage>
</organism>
<keyword evidence="3" id="KW-1133">Transmembrane helix</keyword>
<accession>A0A0L1IEP6</accession>
<dbReference type="Proteomes" id="UP000054562">
    <property type="component" value="Unassembled WGS sequence"/>
</dbReference>
<dbReference type="OrthoDB" id="378096at2759"/>
<name>A0A0L1IEP6_PLAFA</name>
<evidence type="ECO:0000313" key="5">
    <source>
        <dbReference type="Proteomes" id="UP000054562"/>
    </source>
</evidence>
<feature type="region of interest" description="Disordered" evidence="2">
    <location>
        <begin position="233"/>
        <end position="320"/>
    </location>
</feature>
<evidence type="ECO:0000256" key="3">
    <source>
        <dbReference type="SAM" id="Phobius"/>
    </source>
</evidence>
<keyword evidence="1" id="KW-0175">Coiled coil</keyword>
<keyword evidence="3" id="KW-0812">Transmembrane</keyword>
<evidence type="ECO:0000256" key="2">
    <source>
        <dbReference type="SAM" id="MobiDB-lite"/>
    </source>
</evidence>
<protein>
    <submittedName>
        <fullName evidence="4">Uncharacterized protein</fullName>
    </submittedName>
</protein>
<gene>
    <name evidence="4" type="ORF">PFMG_04154</name>
</gene>
<feature type="compositionally biased region" description="Low complexity" evidence="2">
    <location>
        <begin position="253"/>
        <end position="320"/>
    </location>
</feature>
<sequence length="432" mass="51848">MVNKNDIVEKSNNIYFSNNEYIIDRKNKNNLLNIKITKCNTKQNNSTFLFVLISFACVILLFCNVYEAPFINNDHFLISYCMRTRSLYESEILHQESYHNDLLQYRNPHKKVQEKVSDTTFHKNNLLKSVGNHKNVNDSLSHVKNKVDNLNNTNEKLKNKKLESPKRIYSNAEKKIKEEKFQGHKNVSKGTHSSYDELSKTKKINKIENNLKEKRNSSNDTFYFYNNVNMDKGSKDMTTSTSSRIDNDKNINDYENNTNDYDNNTNDYYNNNPNYYDNNTNDYYNNNTNDYYNNNPNYYDNNTNDYYNNSTNDYYNNNTNDYYNNNPNDYYNNNPNDYDNNPNDYDNIMLKKNKQTYYDYYPLKRFASEEELENYLKKNGLRKDHFERYLERQFINGEENNKKHNDNDNNYNDIDLSIPDLYTYKIDQRKLL</sequence>
<evidence type="ECO:0000313" key="4">
    <source>
        <dbReference type="EMBL" id="KNG78099.1"/>
    </source>
</evidence>
<feature type="coiled-coil region" evidence="1">
    <location>
        <begin position="133"/>
        <end position="163"/>
    </location>
</feature>
<keyword evidence="3" id="KW-0472">Membrane</keyword>
<reference evidence="5" key="2">
    <citation type="submission" date="2015-07" db="EMBL/GenBank/DDBJ databases">
        <title>The genome sequence of Plasmodium falciparum IGH-CR14.</title>
        <authorList>
            <consortium name="The Broad Institute Genome Sequencing Platform"/>
            <person name="Volkman S.K."/>
            <person name="Neafsey D.E."/>
            <person name="Dash A.P."/>
            <person name="Chitnis C.E."/>
            <person name="Hartl D.L."/>
            <person name="Young S.K."/>
            <person name="Kodira C.D."/>
            <person name="Zeng Q."/>
            <person name="Koehrsen M."/>
            <person name="Godfrey P."/>
            <person name="Alvarado L."/>
            <person name="Berlin A."/>
            <person name="Borenstein D."/>
            <person name="Chen Z."/>
            <person name="Engels R."/>
            <person name="Freedman E."/>
            <person name="Gellesch M."/>
            <person name="Goldberg J."/>
            <person name="Griggs A."/>
            <person name="Gujja S."/>
            <person name="Heiman D."/>
            <person name="Hepburn T."/>
            <person name="Howarth C."/>
            <person name="Jen D."/>
            <person name="Larson L."/>
            <person name="Lewis B."/>
            <person name="Mehta T."/>
            <person name="Park D."/>
            <person name="Pearson M."/>
            <person name="Roberts A."/>
            <person name="Saif S."/>
            <person name="Shea T."/>
            <person name="Shenoy N."/>
            <person name="Sisk P."/>
            <person name="Stolte C."/>
            <person name="Sykes S."/>
            <person name="Walk T."/>
            <person name="White J."/>
            <person name="Yandava C."/>
            <person name="Wirth D.F."/>
            <person name="Nusbaum C."/>
            <person name="Birren B."/>
        </authorList>
    </citation>
    <scope>NUCLEOTIDE SEQUENCE [LARGE SCALE GENOMIC DNA]</scope>
    <source>
        <strain evidence="5">IGH-CR14</strain>
    </source>
</reference>
<dbReference type="AlphaFoldDB" id="A0A0L1IEP6"/>
<proteinExistence type="predicted"/>
<evidence type="ECO:0000256" key="1">
    <source>
        <dbReference type="SAM" id="Coils"/>
    </source>
</evidence>